<dbReference type="Proteomes" id="UP000601435">
    <property type="component" value="Unassembled WGS sequence"/>
</dbReference>
<keyword evidence="3" id="KW-1185">Reference proteome</keyword>
<reference evidence="2" key="1">
    <citation type="submission" date="2021-02" db="EMBL/GenBank/DDBJ databases">
        <authorList>
            <person name="Dougan E. K."/>
            <person name="Rhodes N."/>
            <person name="Thang M."/>
            <person name="Chan C."/>
        </authorList>
    </citation>
    <scope>NUCLEOTIDE SEQUENCE</scope>
</reference>
<evidence type="ECO:0000256" key="1">
    <source>
        <dbReference type="SAM" id="Coils"/>
    </source>
</evidence>
<name>A0A812LS68_9DINO</name>
<keyword evidence="1" id="KW-0175">Coiled coil</keyword>
<dbReference type="EMBL" id="CAJNJA010009887">
    <property type="protein sequence ID" value="CAE7251622.1"/>
    <property type="molecule type" value="Genomic_DNA"/>
</dbReference>
<comment type="caution">
    <text evidence="2">The sequence shown here is derived from an EMBL/GenBank/DDBJ whole genome shotgun (WGS) entry which is preliminary data.</text>
</comment>
<proteinExistence type="predicted"/>
<dbReference type="AlphaFoldDB" id="A0A812LS68"/>
<protein>
    <submittedName>
        <fullName evidence="2">Uncharacterized protein</fullName>
    </submittedName>
</protein>
<gene>
    <name evidence="2" type="ORF">SNEC2469_LOCUS5249</name>
</gene>
<evidence type="ECO:0000313" key="3">
    <source>
        <dbReference type="Proteomes" id="UP000601435"/>
    </source>
</evidence>
<organism evidence="2 3">
    <name type="scientific">Symbiodinium necroappetens</name>
    <dbReference type="NCBI Taxonomy" id="1628268"/>
    <lineage>
        <taxon>Eukaryota</taxon>
        <taxon>Sar</taxon>
        <taxon>Alveolata</taxon>
        <taxon>Dinophyceae</taxon>
        <taxon>Suessiales</taxon>
        <taxon>Symbiodiniaceae</taxon>
        <taxon>Symbiodinium</taxon>
    </lineage>
</organism>
<sequence>METVASQKSLLLTNKKHTIQLQRAEELSFEARTRLKGIAQKFLAGMQAVKELHYGICFAAVEDAFLSGAYDNIIQCTSAPQTSAIAWSFIRQHVASSKQEERQREIQKAEEHAQKLEEEFQGQKQADQGTCLPVAALDAYTAKLKTCFMKSQDVVQRHEADMQVLTSAKAERAAQNMRDGKGSLLATAEPKADVIHTAVCKWTQPKLCIVDVDALPHLSKDVLTAMIRGSEPGGAVMLCLPPAFQTSARSAETLIASASVETGATRVPLQLRLPSSGFSSAVLLLSHESEQTAEAASDLLQKMVTATPLRTGVLSLQGSDGGKRVLEIMQAFNVADVQKVVVLLDLHAKCCLVWMWLGLSSRNHSWSSRSPRQSVTNSSSWSRCISRPVCSKRLCRRRRRSLKEWPWTSRTCRRWTMS</sequence>
<evidence type="ECO:0000313" key="2">
    <source>
        <dbReference type="EMBL" id="CAE7251622.1"/>
    </source>
</evidence>
<accession>A0A812LS68</accession>
<feature type="coiled-coil region" evidence="1">
    <location>
        <begin position="99"/>
        <end position="126"/>
    </location>
</feature>
<dbReference type="OrthoDB" id="413490at2759"/>